<protein>
    <recommendedName>
        <fullName evidence="8">Cell wall hydroxyproline-rich glycoprotein</fullName>
    </recommendedName>
</protein>
<dbReference type="FunFam" id="3.80.10.10:FF:000224">
    <property type="entry name" value="Leucine-rich repeat extensin-like protein 1"/>
    <property type="match status" value="1"/>
</dbReference>
<evidence type="ECO:0000256" key="9">
    <source>
        <dbReference type="SAM" id="MobiDB-lite"/>
    </source>
</evidence>
<dbReference type="SUPFAM" id="SSF52058">
    <property type="entry name" value="L domain-like"/>
    <property type="match status" value="1"/>
</dbReference>
<dbReference type="Proteomes" id="UP000092600">
    <property type="component" value="Unassembled WGS sequence"/>
</dbReference>
<evidence type="ECO:0000256" key="5">
    <source>
        <dbReference type="ARBA" id="ARBA00022737"/>
    </source>
</evidence>
<evidence type="ECO:0000256" key="7">
    <source>
        <dbReference type="ARBA" id="ARBA00023278"/>
    </source>
</evidence>
<evidence type="ECO:0000313" key="12">
    <source>
        <dbReference type="Proteomes" id="UP000092600"/>
    </source>
</evidence>
<feature type="chain" id="PRO_5008508178" description="Cell wall hydroxyproline-rich glycoprotein" evidence="10">
    <location>
        <begin position="34"/>
        <end position="521"/>
    </location>
</feature>
<dbReference type="AlphaFoldDB" id="A0A199UXP5"/>
<dbReference type="Gene3D" id="3.80.10.10">
    <property type="entry name" value="Ribonuclease Inhibitor"/>
    <property type="match status" value="2"/>
</dbReference>
<evidence type="ECO:0000313" key="11">
    <source>
        <dbReference type="EMBL" id="OAY69386.1"/>
    </source>
</evidence>
<dbReference type="STRING" id="4615.A0A199UXP5"/>
<evidence type="ECO:0000256" key="3">
    <source>
        <dbReference type="ARBA" id="ARBA00022525"/>
    </source>
</evidence>
<evidence type="ECO:0000256" key="8">
    <source>
        <dbReference type="ARBA" id="ARBA00041871"/>
    </source>
</evidence>
<keyword evidence="5" id="KW-0677">Repeat</keyword>
<name>A0A199UXP5_ANACO</name>
<feature type="region of interest" description="Disordered" evidence="9">
    <location>
        <begin position="396"/>
        <end position="521"/>
    </location>
</feature>
<evidence type="ECO:0000256" key="2">
    <source>
        <dbReference type="ARBA" id="ARBA00022512"/>
    </source>
</evidence>
<feature type="compositionally biased region" description="Pro residues" evidence="9">
    <location>
        <begin position="428"/>
        <end position="439"/>
    </location>
</feature>
<proteinExistence type="predicted"/>
<keyword evidence="4 10" id="KW-0732">Signal</keyword>
<dbReference type="InterPro" id="IPR051582">
    <property type="entry name" value="LRR_extensin-like_regulator"/>
</dbReference>
<dbReference type="InterPro" id="IPR001611">
    <property type="entry name" value="Leu-rich_rpt"/>
</dbReference>
<keyword evidence="3" id="KW-0964">Secreted</keyword>
<evidence type="ECO:0000256" key="6">
    <source>
        <dbReference type="ARBA" id="ARBA00023180"/>
    </source>
</evidence>
<evidence type="ECO:0000256" key="1">
    <source>
        <dbReference type="ARBA" id="ARBA00004191"/>
    </source>
</evidence>
<dbReference type="InterPro" id="IPR032675">
    <property type="entry name" value="LRR_dom_sf"/>
</dbReference>
<accession>A0A199UXP5</accession>
<gene>
    <name evidence="11" type="ORF">ACMD2_00930</name>
</gene>
<sequence length="521" mass="55472">MELPGSRARSVATTTAMFFAATLLLLIISAASASASASVEPPASWSFPNARLRAAYVALQTWKQTAIFSDPRNLTGGWSGPDVCSYFGVFCAALPSDPSLTVVAGVDLNHADLAGFLPDELFLGLPDLALFHLNSNRFCGTLPRALAGLALLHELDLSNNRFVGAFPGVVLDLPALRYLDLRFNEFEGPIPAGLFDRPLDAIFLNSNRLRRPIPANLGDSPASVVVLAHNRLGGCIPPSIGRMADTLNEIVLLDDGLAACVPPEVGLLRRLTVFDVSFNLLQGPLPSALSGAADLEQLDVAHNRLTGAVPEAVCALPRLENFTYAYNFFTSRPPACPPAMDGRFNCIPGQPSPRPPGQCAAAAAHPFDCTKSDCSRHHYPYPVPFPPAPPAHEWRRGYIPPPAPVGGPTRGNLRRPPPPAANSHTTPPAFPATTPPPPSSAYQPGHRMPLPPYHPTPSPSSPAGSSPPPGSPTAPSYQTPPPPKGHDGGLPFAGCHSRRLSAFPMRLRRRRPFPTTESFLP</sequence>
<dbReference type="PANTHER" id="PTHR32093:SF115">
    <property type="entry name" value="LEUCINE-RICH REPEAT EXTENSIN-LIKE PROTEIN 2"/>
    <property type="match status" value="1"/>
</dbReference>
<evidence type="ECO:0000256" key="4">
    <source>
        <dbReference type="ARBA" id="ARBA00022729"/>
    </source>
</evidence>
<comment type="subcellular location">
    <subcellularLocation>
        <location evidence="1">Secreted</location>
        <location evidence="1">Cell wall</location>
    </subcellularLocation>
</comment>
<organism evidence="11 12">
    <name type="scientific">Ananas comosus</name>
    <name type="common">Pineapple</name>
    <name type="synonym">Ananas ananas</name>
    <dbReference type="NCBI Taxonomy" id="4615"/>
    <lineage>
        <taxon>Eukaryota</taxon>
        <taxon>Viridiplantae</taxon>
        <taxon>Streptophyta</taxon>
        <taxon>Embryophyta</taxon>
        <taxon>Tracheophyta</taxon>
        <taxon>Spermatophyta</taxon>
        <taxon>Magnoliopsida</taxon>
        <taxon>Liliopsida</taxon>
        <taxon>Poales</taxon>
        <taxon>Bromeliaceae</taxon>
        <taxon>Bromelioideae</taxon>
        <taxon>Ananas</taxon>
    </lineage>
</organism>
<keyword evidence="6" id="KW-0325">Glycoprotein</keyword>
<comment type="caution">
    <text evidence="11">The sequence shown here is derived from an EMBL/GenBank/DDBJ whole genome shotgun (WGS) entry which is preliminary data.</text>
</comment>
<evidence type="ECO:0000256" key="10">
    <source>
        <dbReference type="SAM" id="SignalP"/>
    </source>
</evidence>
<dbReference type="Pfam" id="PF00560">
    <property type="entry name" value="LRR_1"/>
    <property type="match status" value="3"/>
</dbReference>
<keyword evidence="2" id="KW-0134">Cell wall</keyword>
<dbReference type="EMBL" id="LSRQ01004444">
    <property type="protein sequence ID" value="OAY69386.1"/>
    <property type="molecule type" value="Genomic_DNA"/>
</dbReference>
<dbReference type="PANTHER" id="PTHR32093">
    <property type="entry name" value="LEUCINE-RICH REPEAT EXTENSIN-LIKE PROTEIN 3-RELATED"/>
    <property type="match status" value="1"/>
</dbReference>
<feature type="compositionally biased region" description="Pro residues" evidence="9">
    <location>
        <begin position="449"/>
        <end position="483"/>
    </location>
</feature>
<reference evidence="11 12" key="1">
    <citation type="journal article" date="2016" name="DNA Res.">
        <title>The draft genome of MD-2 pineapple using hybrid error correction of long reads.</title>
        <authorList>
            <person name="Redwan R.M."/>
            <person name="Saidin A."/>
            <person name="Kumar S.V."/>
        </authorList>
    </citation>
    <scope>NUCLEOTIDE SEQUENCE [LARGE SCALE GENOMIC DNA]</scope>
    <source>
        <strain evidence="12">cv. MD2</strain>
        <tissue evidence="11">Leaf</tissue>
    </source>
</reference>
<keyword evidence="7" id="KW-0379">Hydroxylation</keyword>
<feature type="signal peptide" evidence="10">
    <location>
        <begin position="1"/>
        <end position="33"/>
    </location>
</feature>